<dbReference type="GeneID" id="106469991"/>
<dbReference type="PANTHER" id="PTHR34257">
    <property type="entry name" value="ADAPTER PROTEIN CIKS"/>
    <property type="match status" value="1"/>
</dbReference>
<sequence>MGSFEPYTINQRLPVKNADIIKYLNEALRDEEEEHQEENQLLVSFYKDALIKIGKIKYEHVPHAIFKQIAREVEVKSDDDWKDIASMLGIDNVEELKIIEKRSHNSNEFPLYTVFVSNLSKGSGTLGQILKILLDIERYDILRKIQGEIITLQAKHSNSQSLERSDSINLNHSQFAVEDDSSYFSSSLCNRQQTSTDNLCCEVNDTTRESDLFSCTNSSIYSASHSFEGNNLEITESRNDCCSNAREKDLLLGTNCCITSKRKEFENNFISRCNRNSNKTFTRNIHSTTVFHANEEKRYREESINIESSESSYEISNLSCESNGSIFQPESISSCRSEEADINGLYTYAPYQGNSFTSRGPILMSQDVAVTLYNFWDNEGSVSDQLRRIPRIACGKADSQVYIGPERICETLYRPLSNKFASVFITHTLDDIEVAMKLKDKMNFQFNVTFARELDVELAFDPYSNIRKLLEDVDFIVPIVSPSYLQEIEPVDIQTRSTDSLHVRYIFQHYQNEYANKACLNYKIRPVMVSGMKQADLGNRLELRCCLRLWEEVPRLCNILKMTKEKYPYLYL</sequence>
<accession>A0ABM1TEF6</accession>
<feature type="domain" description="Death" evidence="1">
    <location>
        <begin position="76"/>
        <end position="147"/>
    </location>
</feature>
<evidence type="ECO:0000259" key="1">
    <source>
        <dbReference type="Pfam" id="PF00531"/>
    </source>
</evidence>
<name>A0ABM1TEF6_LIMPO</name>
<gene>
    <name evidence="3 4 5" type="primary">LOC106469991</name>
</gene>
<dbReference type="RefSeq" id="XP_022254262.1">
    <property type="nucleotide sequence ID" value="XM_022398554.1"/>
</dbReference>
<keyword evidence="2" id="KW-1185">Reference proteome</keyword>
<dbReference type="InterPro" id="IPR053047">
    <property type="entry name" value="E3_ubiq_ligase_TRAF3IP2"/>
</dbReference>
<dbReference type="CDD" id="cd01670">
    <property type="entry name" value="Death"/>
    <property type="match status" value="1"/>
</dbReference>
<organism evidence="2 5">
    <name type="scientific">Limulus polyphemus</name>
    <name type="common">Atlantic horseshoe crab</name>
    <dbReference type="NCBI Taxonomy" id="6850"/>
    <lineage>
        <taxon>Eukaryota</taxon>
        <taxon>Metazoa</taxon>
        <taxon>Ecdysozoa</taxon>
        <taxon>Arthropoda</taxon>
        <taxon>Chelicerata</taxon>
        <taxon>Merostomata</taxon>
        <taxon>Xiphosura</taxon>
        <taxon>Limulidae</taxon>
        <taxon>Limulus</taxon>
    </lineage>
</organism>
<dbReference type="Proteomes" id="UP000694941">
    <property type="component" value="Unplaced"/>
</dbReference>
<dbReference type="InterPro" id="IPR000488">
    <property type="entry name" value="Death_dom"/>
</dbReference>
<dbReference type="SUPFAM" id="SSF47986">
    <property type="entry name" value="DEATH domain"/>
    <property type="match status" value="1"/>
</dbReference>
<evidence type="ECO:0000313" key="3">
    <source>
        <dbReference type="RefSeq" id="XP_013785963.1"/>
    </source>
</evidence>
<dbReference type="RefSeq" id="XP_022254260.1">
    <property type="nucleotide sequence ID" value="XM_022398552.1"/>
</dbReference>
<dbReference type="PANTHER" id="PTHR34257:SF2">
    <property type="entry name" value="E3 UBIQUITIN LIGASE TRAF3IP2"/>
    <property type="match status" value="1"/>
</dbReference>
<dbReference type="Gene3D" id="1.10.533.10">
    <property type="entry name" value="Death Domain, Fas"/>
    <property type="match status" value="1"/>
</dbReference>
<proteinExistence type="predicted"/>
<evidence type="ECO:0000313" key="5">
    <source>
        <dbReference type="RefSeq" id="XP_022254262.1"/>
    </source>
</evidence>
<dbReference type="InterPro" id="IPR011029">
    <property type="entry name" value="DEATH-like_dom_sf"/>
</dbReference>
<dbReference type="Pfam" id="PF00531">
    <property type="entry name" value="Death"/>
    <property type="match status" value="1"/>
</dbReference>
<reference evidence="3 4" key="1">
    <citation type="submission" date="2025-05" db="UniProtKB">
        <authorList>
            <consortium name="RefSeq"/>
        </authorList>
    </citation>
    <scope>IDENTIFICATION</scope>
    <source>
        <tissue evidence="3 4">Muscle</tissue>
    </source>
</reference>
<protein>
    <submittedName>
        <fullName evidence="3 4">Uncharacterized protein LOC106469991</fullName>
    </submittedName>
</protein>
<evidence type="ECO:0000313" key="4">
    <source>
        <dbReference type="RefSeq" id="XP_022254260.1"/>
    </source>
</evidence>
<dbReference type="RefSeq" id="XP_013785963.1">
    <property type="nucleotide sequence ID" value="XM_013930509.2"/>
</dbReference>
<evidence type="ECO:0000313" key="2">
    <source>
        <dbReference type="Proteomes" id="UP000694941"/>
    </source>
</evidence>